<feature type="compositionally biased region" description="Basic and acidic residues" evidence="1">
    <location>
        <begin position="212"/>
        <end position="226"/>
    </location>
</feature>
<dbReference type="KEGG" id="hazt:108667188"/>
<reference evidence="3" key="1">
    <citation type="submission" date="2025-08" db="UniProtKB">
        <authorList>
            <consortium name="RefSeq"/>
        </authorList>
    </citation>
    <scope>IDENTIFICATION</scope>
    <source>
        <tissue evidence="3">Whole organism</tissue>
    </source>
</reference>
<dbReference type="Proteomes" id="UP000694843">
    <property type="component" value="Unplaced"/>
</dbReference>
<organism evidence="2 3">
    <name type="scientific">Hyalella azteca</name>
    <name type="common">Amphipod</name>
    <dbReference type="NCBI Taxonomy" id="294128"/>
    <lineage>
        <taxon>Eukaryota</taxon>
        <taxon>Metazoa</taxon>
        <taxon>Ecdysozoa</taxon>
        <taxon>Arthropoda</taxon>
        <taxon>Crustacea</taxon>
        <taxon>Multicrustacea</taxon>
        <taxon>Malacostraca</taxon>
        <taxon>Eumalacostraca</taxon>
        <taxon>Peracarida</taxon>
        <taxon>Amphipoda</taxon>
        <taxon>Senticaudata</taxon>
        <taxon>Talitrida</taxon>
        <taxon>Talitroidea</taxon>
        <taxon>Hyalellidae</taxon>
        <taxon>Hyalella</taxon>
    </lineage>
</organism>
<feature type="compositionally biased region" description="Basic and acidic residues" evidence="1">
    <location>
        <begin position="165"/>
        <end position="189"/>
    </location>
</feature>
<name>A0A8B7N7R1_HYAAZ</name>
<proteinExistence type="predicted"/>
<dbReference type="AlphaFoldDB" id="A0A8B7N7R1"/>
<dbReference type="GeneID" id="108667188"/>
<evidence type="ECO:0000313" key="2">
    <source>
        <dbReference type="Proteomes" id="UP000694843"/>
    </source>
</evidence>
<feature type="region of interest" description="Disordered" evidence="1">
    <location>
        <begin position="130"/>
        <end position="189"/>
    </location>
</feature>
<evidence type="ECO:0000256" key="1">
    <source>
        <dbReference type="SAM" id="MobiDB-lite"/>
    </source>
</evidence>
<protein>
    <submittedName>
        <fullName evidence="3">Uncharacterized protein LOC108667188</fullName>
    </submittedName>
</protein>
<gene>
    <name evidence="3" type="primary">LOC108667188</name>
</gene>
<dbReference type="OrthoDB" id="10657371at2759"/>
<accession>A0A8B7N7R1</accession>
<keyword evidence="2" id="KW-1185">Reference proteome</keyword>
<feature type="region of interest" description="Disordered" evidence="1">
    <location>
        <begin position="201"/>
        <end position="236"/>
    </location>
</feature>
<evidence type="ECO:0000313" key="3">
    <source>
        <dbReference type="RefSeq" id="XP_018009670.1"/>
    </source>
</evidence>
<feature type="compositionally biased region" description="Acidic residues" evidence="1">
    <location>
        <begin position="227"/>
        <end position="236"/>
    </location>
</feature>
<sequence>MGDIFSGMFFCNRAPMELPEKRERVFQRTKSQSEQDLTEYLKAYRNKETVDEEWRKVHEKRGEKKRFQKLVNKQMIVSKMQLVGDGEIKRRSSIGSIAETIPLKENAVENIPITMEEERKLEAIARENEAKKEKREQYLRQIRGQTGGSDQPLSAQSKRRVKKWKTVDKADEPANDSEDGKVHEDLEDTLRSLENVMLIKNAIKEEEEDEERNDRENERNSAHADVEPIEMQENDT</sequence>
<dbReference type="RefSeq" id="XP_018009670.1">
    <property type="nucleotide sequence ID" value="XM_018154181.2"/>
</dbReference>